<evidence type="ECO:0000313" key="2">
    <source>
        <dbReference type="EMBL" id="KAI5317327.1"/>
    </source>
</evidence>
<sequence>MLYDFRFDTFEPLDHSYSLIFQSRQFLYRVGFNGSRIEVLDTPKRPTLGQGLQEQSDRAIVSSPTVRSRPNSRDMCPRHVKTSRNSRIGILKSWTPRGPGLTFWDLSLFESRDTSRPF</sequence>
<dbReference type="AlphaFoldDB" id="A0AAD4V4P2"/>
<organism evidence="2 3">
    <name type="scientific">Prunus dulcis</name>
    <name type="common">Almond</name>
    <name type="synonym">Amygdalus dulcis</name>
    <dbReference type="NCBI Taxonomy" id="3755"/>
    <lineage>
        <taxon>Eukaryota</taxon>
        <taxon>Viridiplantae</taxon>
        <taxon>Streptophyta</taxon>
        <taxon>Embryophyta</taxon>
        <taxon>Tracheophyta</taxon>
        <taxon>Spermatophyta</taxon>
        <taxon>Magnoliopsida</taxon>
        <taxon>eudicotyledons</taxon>
        <taxon>Gunneridae</taxon>
        <taxon>Pentapetalae</taxon>
        <taxon>rosids</taxon>
        <taxon>fabids</taxon>
        <taxon>Rosales</taxon>
        <taxon>Rosaceae</taxon>
        <taxon>Amygdaloideae</taxon>
        <taxon>Amygdaleae</taxon>
        <taxon>Prunus</taxon>
    </lineage>
</organism>
<reference evidence="2 3" key="1">
    <citation type="journal article" date="2022" name="G3 (Bethesda)">
        <title>Whole-genome sequence and methylome profiling of the almond [Prunus dulcis (Mill.) D.A. Webb] cultivar 'Nonpareil'.</title>
        <authorList>
            <person name="D'Amico-Willman K.M."/>
            <person name="Ouma W.Z."/>
            <person name="Meulia T."/>
            <person name="Sideli G.M."/>
            <person name="Gradziel T.M."/>
            <person name="Fresnedo-Ramirez J."/>
        </authorList>
    </citation>
    <scope>NUCLEOTIDE SEQUENCE [LARGE SCALE GENOMIC DNA]</scope>
    <source>
        <strain evidence="2">Clone GOH B32 T37-40</strain>
    </source>
</reference>
<feature type="region of interest" description="Disordered" evidence="1">
    <location>
        <begin position="43"/>
        <end position="79"/>
    </location>
</feature>
<accession>A0AAD4V4P2</accession>
<gene>
    <name evidence="2" type="ORF">L3X38_037034</name>
</gene>
<keyword evidence="3" id="KW-1185">Reference proteome</keyword>
<dbReference type="Proteomes" id="UP001054821">
    <property type="component" value="Chromosome 7"/>
</dbReference>
<protein>
    <submittedName>
        <fullName evidence="2">Uncharacterized protein</fullName>
    </submittedName>
</protein>
<comment type="caution">
    <text evidence="2">The sequence shown here is derived from an EMBL/GenBank/DDBJ whole genome shotgun (WGS) entry which is preliminary data.</text>
</comment>
<dbReference type="EMBL" id="JAJFAZ020000007">
    <property type="protein sequence ID" value="KAI5317327.1"/>
    <property type="molecule type" value="Genomic_DNA"/>
</dbReference>
<proteinExistence type="predicted"/>
<evidence type="ECO:0000256" key="1">
    <source>
        <dbReference type="SAM" id="MobiDB-lite"/>
    </source>
</evidence>
<name>A0AAD4V4P2_PRUDU</name>
<evidence type="ECO:0000313" key="3">
    <source>
        <dbReference type="Proteomes" id="UP001054821"/>
    </source>
</evidence>